<protein>
    <submittedName>
        <fullName evidence="2">Uncharacterized protein</fullName>
    </submittedName>
</protein>
<organism evidence="2">
    <name type="scientific">Aplanochytrium stocchinoi</name>
    <dbReference type="NCBI Taxonomy" id="215587"/>
    <lineage>
        <taxon>Eukaryota</taxon>
        <taxon>Sar</taxon>
        <taxon>Stramenopiles</taxon>
        <taxon>Bigyra</taxon>
        <taxon>Labyrinthulomycetes</taxon>
        <taxon>Thraustochytrida</taxon>
        <taxon>Thraustochytriidae</taxon>
        <taxon>Aplanochytrium</taxon>
    </lineage>
</organism>
<proteinExistence type="predicted"/>
<feature type="coiled-coil region" evidence="1">
    <location>
        <begin position="104"/>
        <end position="138"/>
    </location>
</feature>
<sequence>MVKDIHIVKNEEICKLKDEIAILNANLEATKNDSLLRKRETEERKNYIKELENENQRLEKVEVELMSRFFNLEKENEKLNSRFLQEKENKITLESSRNEIQSILKSLQHEHEIQTTNMAQLSKQRDSLMVSKKDLEEELHKFKEGQEADRRAFNDIIGNQFLAYDTLKS</sequence>
<gene>
    <name evidence="2" type="ORF">ASTO00021_LOCUS16048</name>
</gene>
<feature type="coiled-coil region" evidence="1">
    <location>
        <begin position="24"/>
        <end position="68"/>
    </location>
</feature>
<keyword evidence="1" id="KW-0175">Coiled coil</keyword>
<evidence type="ECO:0000313" key="2">
    <source>
        <dbReference type="EMBL" id="CAE0446041.1"/>
    </source>
</evidence>
<evidence type="ECO:0000256" key="1">
    <source>
        <dbReference type="SAM" id="Coils"/>
    </source>
</evidence>
<reference evidence="2" key="1">
    <citation type="submission" date="2021-01" db="EMBL/GenBank/DDBJ databases">
        <authorList>
            <person name="Corre E."/>
            <person name="Pelletier E."/>
            <person name="Niang G."/>
            <person name="Scheremetjew M."/>
            <person name="Finn R."/>
            <person name="Kale V."/>
            <person name="Holt S."/>
            <person name="Cochrane G."/>
            <person name="Meng A."/>
            <person name="Brown T."/>
            <person name="Cohen L."/>
        </authorList>
    </citation>
    <scope>NUCLEOTIDE SEQUENCE</scope>
    <source>
        <strain evidence="2">GSBS06</strain>
    </source>
</reference>
<dbReference type="EMBL" id="HBIN01020959">
    <property type="protein sequence ID" value="CAE0446041.1"/>
    <property type="molecule type" value="Transcribed_RNA"/>
</dbReference>
<dbReference type="AlphaFoldDB" id="A0A7S3PPB6"/>
<accession>A0A7S3PPB6</accession>
<name>A0A7S3PPB6_9STRA</name>